<keyword evidence="3 7" id="KW-0963">Cytoplasm</keyword>
<evidence type="ECO:0000256" key="3">
    <source>
        <dbReference type="ARBA" id="ARBA00022490"/>
    </source>
</evidence>
<keyword evidence="9" id="KW-1185">Reference proteome</keyword>
<dbReference type="PANTHER" id="PTHR11579">
    <property type="entry name" value="PROTEIN-L-ISOASPARTATE O-METHYLTRANSFERASE"/>
    <property type="match status" value="1"/>
</dbReference>
<reference evidence="8 9" key="1">
    <citation type="submission" date="2019-07" db="EMBL/GenBank/DDBJ databases">
        <title>Genomic Encyclopedia of Archaeal and Bacterial Type Strains, Phase II (KMG-II): from individual species to whole genera.</title>
        <authorList>
            <person name="Goeker M."/>
        </authorList>
    </citation>
    <scope>NUCLEOTIDE SEQUENCE [LARGE SCALE GENOMIC DNA]</scope>
    <source>
        <strain evidence="8 9">ATCC BAA-1139</strain>
    </source>
</reference>
<name>A0A562V6W8_9BACT</name>
<dbReference type="Proteomes" id="UP000319449">
    <property type="component" value="Unassembled WGS sequence"/>
</dbReference>
<dbReference type="GO" id="GO:0032259">
    <property type="term" value="P:methylation"/>
    <property type="evidence" value="ECO:0007669"/>
    <property type="project" value="UniProtKB-KW"/>
</dbReference>
<keyword evidence="5 7" id="KW-0808">Transferase</keyword>
<evidence type="ECO:0000256" key="5">
    <source>
        <dbReference type="ARBA" id="ARBA00022679"/>
    </source>
</evidence>
<comment type="caution">
    <text evidence="8">The sequence shown here is derived from an EMBL/GenBank/DDBJ whole genome shotgun (WGS) entry which is preliminary data.</text>
</comment>
<dbReference type="CDD" id="cd02440">
    <property type="entry name" value="AdoMet_MTases"/>
    <property type="match status" value="1"/>
</dbReference>
<keyword evidence="6 7" id="KW-0949">S-adenosyl-L-methionine</keyword>
<dbReference type="Gene3D" id="3.40.50.150">
    <property type="entry name" value="Vaccinia Virus protein VP39"/>
    <property type="match status" value="1"/>
</dbReference>
<sequence length="243" mass="26768">MALNRNVDFTRPICYSLSNFGKQCDFMNFDIARKRMVETQIVGRGIKDRRVIDAILKVPRHLFVEEAMSAQAYSDSPLPIGGKQTISQPYMVALMTELLELTGREKVLEIGTGSGYQAAILSLLADRVYTVERIVPLASKARKVLDSLGYANVNVKVDDGTLGWESEAPFDAIMVTAGSPSIPPGLVDQLVPGGRLVIPVGDLYSQVLMRIRKQEDGTIVQEQSVGCRFVRLVGKYGWGSEDQ</sequence>
<comment type="function">
    <text evidence="7">Catalyzes the methyl esterification of L-isoaspartyl residues in peptides and proteins that result from spontaneous decomposition of normal L-aspartyl and L-asparaginyl residues. It plays a role in the repair and/or degradation of damaged proteins.</text>
</comment>
<evidence type="ECO:0000256" key="1">
    <source>
        <dbReference type="ARBA" id="ARBA00004496"/>
    </source>
</evidence>
<evidence type="ECO:0000256" key="2">
    <source>
        <dbReference type="ARBA" id="ARBA00005369"/>
    </source>
</evidence>
<evidence type="ECO:0000256" key="6">
    <source>
        <dbReference type="ARBA" id="ARBA00022691"/>
    </source>
</evidence>
<dbReference type="AlphaFoldDB" id="A0A562V6W8"/>
<comment type="subcellular location">
    <subcellularLocation>
        <location evidence="1 7">Cytoplasm</location>
    </subcellularLocation>
</comment>
<dbReference type="InterPro" id="IPR029063">
    <property type="entry name" value="SAM-dependent_MTases_sf"/>
</dbReference>
<dbReference type="GO" id="GO:0030091">
    <property type="term" value="P:protein repair"/>
    <property type="evidence" value="ECO:0007669"/>
    <property type="project" value="UniProtKB-UniRule"/>
</dbReference>
<dbReference type="PROSITE" id="PS01279">
    <property type="entry name" value="PCMT"/>
    <property type="match status" value="1"/>
</dbReference>
<gene>
    <name evidence="7" type="primary">pcm</name>
    <name evidence="8" type="ORF">JN12_03760</name>
</gene>
<dbReference type="InterPro" id="IPR000682">
    <property type="entry name" value="PCMT"/>
</dbReference>
<dbReference type="GO" id="GO:0004719">
    <property type="term" value="F:protein-L-isoaspartate (D-aspartate) O-methyltransferase activity"/>
    <property type="evidence" value="ECO:0007669"/>
    <property type="project" value="UniProtKB-UniRule"/>
</dbReference>
<evidence type="ECO:0000313" key="8">
    <source>
        <dbReference type="EMBL" id="TWJ13646.1"/>
    </source>
</evidence>
<evidence type="ECO:0000313" key="9">
    <source>
        <dbReference type="Proteomes" id="UP000319449"/>
    </source>
</evidence>
<organism evidence="8 9">
    <name type="scientific">Geobacter argillaceus</name>
    <dbReference type="NCBI Taxonomy" id="345631"/>
    <lineage>
        <taxon>Bacteria</taxon>
        <taxon>Pseudomonadati</taxon>
        <taxon>Thermodesulfobacteriota</taxon>
        <taxon>Desulfuromonadia</taxon>
        <taxon>Geobacterales</taxon>
        <taxon>Geobacteraceae</taxon>
        <taxon>Geobacter</taxon>
    </lineage>
</organism>
<evidence type="ECO:0000256" key="7">
    <source>
        <dbReference type="HAMAP-Rule" id="MF_00090"/>
    </source>
</evidence>
<dbReference type="NCBIfam" id="NF001453">
    <property type="entry name" value="PRK00312.1"/>
    <property type="match status" value="1"/>
</dbReference>
<dbReference type="EMBL" id="VLLN01000037">
    <property type="protein sequence ID" value="TWJ13646.1"/>
    <property type="molecule type" value="Genomic_DNA"/>
</dbReference>
<evidence type="ECO:0000256" key="4">
    <source>
        <dbReference type="ARBA" id="ARBA00022603"/>
    </source>
</evidence>
<comment type="similarity">
    <text evidence="2 7">Belongs to the methyltransferase superfamily. L-isoaspartyl/D-aspartyl protein methyltransferase family.</text>
</comment>
<dbReference type="Pfam" id="PF01135">
    <property type="entry name" value="PCMT"/>
    <property type="match status" value="1"/>
</dbReference>
<dbReference type="FunFam" id="3.40.50.150:FF:000010">
    <property type="entry name" value="Protein-L-isoaspartate O-methyltransferase"/>
    <property type="match status" value="1"/>
</dbReference>
<comment type="catalytic activity">
    <reaction evidence="7">
        <text>[protein]-L-isoaspartate + S-adenosyl-L-methionine = [protein]-L-isoaspartate alpha-methyl ester + S-adenosyl-L-homocysteine</text>
        <dbReference type="Rhea" id="RHEA:12705"/>
        <dbReference type="Rhea" id="RHEA-COMP:12143"/>
        <dbReference type="Rhea" id="RHEA-COMP:12144"/>
        <dbReference type="ChEBI" id="CHEBI:57856"/>
        <dbReference type="ChEBI" id="CHEBI:59789"/>
        <dbReference type="ChEBI" id="CHEBI:90596"/>
        <dbReference type="ChEBI" id="CHEBI:90598"/>
        <dbReference type="EC" id="2.1.1.77"/>
    </reaction>
</comment>
<dbReference type="HAMAP" id="MF_00090">
    <property type="entry name" value="PIMT"/>
    <property type="match status" value="1"/>
</dbReference>
<dbReference type="NCBIfam" id="TIGR00080">
    <property type="entry name" value="pimt"/>
    <property type="match status" value="1"/>
</dbReference>
<keyword evidence="4 7" id="KW-0489">Methyltransferase</keyword>
<dbReference type="EC" id="2.1.1.77" evidence="7"/>
<feature type="active site" evidence="7">
    <location>
        <position position="87"/>
    </location>
</feature>
<dbReference type="GO" id="GO:0005737">
    <property type="term" value="C:cytoplasm"/>
    <property type="evidence" value="ECO:0007669"/>
    <property type="project" value="UniProtKB-SubCell"/>
</dbReference>
<protein>
    <recommendedName>
        <fullName evidence="7">Protein-L-isoaspartate O-methyltransferase</fullName>
        <ecNumber evidence="7">2.1.1.77</ecNumber>
    </recommendedName>
    <alternativeName>
        <fullName evidence="7">L-isoaspartyl protein carboxyl methyltransferase</fullName>
    </alternativeName>
    <alternativeName>
        <fullName evidence="7">Protein L-isoaspartyl methyltransferase</fullName>
    </alternativeName>
    <alternativeName>
        <fullName evidence="7">Protein-beta-aspartate methyltransferase</fullName>
        <shortName evidence="7">PIMT</shortName>
    </alternativeName>
</protein>
<dbReference type="PANTHER" id="PTHR11579:SF0">
    <property type="entry name" value="PROTEIN-L-ISOASPARTATE(D-ASPARTATE) O-METHYLTRANSFERASE"/>
    <property type="match status" value="1"/>
</dbReference>
<proteinExistence type="inferred from homology"/>
<accession>A0A562V6W8</accession>
<dbReference type="SUPFAM" id="SSF53335">
    <property type="entry name" value="S-adenosyl-L-methionine-dependent methyltransferases"/>
    <property type="match status" value="1"/>
</dbReference>